<dbReference type="EMBL" id="AEUZ02000001">
    <property type="protein sequence ID" value="EHJ56172.1"/>
    <property type="molecule type" value="Genomic_DNA"/>
</dbReference>
<dbReference type="PANTHER" id="PTHR33392">
    <property type="entry name" value="POLYISOPRENYL-TEICHOIC ACID--PEPTIDOGLYCAN TEICHOIC ACID TRANSFERASE TAGU"/>
    <property type="match status" value="1"/>
</dbReference>
<dbReference type="SUPFAM" id="SSF53850">
    <property type="entry name" value="Periplasmic binding protein-like II"/>
    <property type="match status" value="1"/>
</dbReference>
<evidence type="ECO:0000313" key="5">
    <source>
        <dbReference type="EMBL" id="EHJ56172.1"/>
    </source>
</evidence>
<dbReference type="InterPro" id="IPR004190">
    <property type="entry name" value="DNA_pol_proc_fac"/>
</dbReference>
<evidence type="ECO:0000259" key="4">
    <source>
        <dbReference type="Pfam" id="PF03816"/>
    </source>
</evidence>
<feature type="domain" description="Cell envelope-related transcriptional attenuator" evidence="4">
    <location>
        <begin position="251"/>
        <end position="395"/>
    </location>
</feature>
<dbReference type="STRING" id="764291.STRUR_1837"/>
<reference evidence="5 6" key="1">
    <citation type="journal article" date="2014" name="Int. J. Syst. Evol. Microbiol.">
        <title>Phylogenomics and the dynamic genome evolution of the genus Streptococcus.</title>
        <authorList>
            <consortium name="The Broad Institute Genome Sequencing Platform"/>
            <person name="Richards V.P."/>
            <person name="Palmer S.R."/>
            <person name="Pavinski Bitar P.D."/>
            <person name="Qin X."/>
            <person name="Weinstock G.M."/>
            <person name="Highlander S.K."/>
            <person name="Town C.D."/>
            <person name="Burne R.A."/>
            <person name="Stanhope M.J."/>
        </authorList>
    </citation>
    <scope>NUCLEOTIDE SEQUENCE [LARGE SCALE GENOMIC DNA]</scope>
    <source>
        <strain evidence="5 6">2285-97</strain>
    </source>
</reference>
<dbReference type="Gene3D" id="3.40.630.190">
    <property type="entry name" value="LCP protein"/>
    <property type="match status" value="1"/>
</dbReference>
<name>G5KD14_9STRE</name>
<evidence type="ECO:0000256" key="1">
    <source>
        <dbReference type="ARBA" id="ARBA00006068"/>
    </source>
</evidence>
<feature type="domain" description="DNA polymerase processivity factor" evidence="3">
    <location>
        <begin position="74"/>
        <end position="189"/>
    </location>
</feature>
<feature type="transmembrane region" description="Helical" evidence="2">
    <location>
        <begin position="48"/>
        <end position="71"/>
    </location>
</feature>
<evidence type="ECO:0000256" key="2">
    <source>
        <dbReference type="SAM" id="Phobius"/>
    </source>
</evidence>
<dbReference type="Proteomes" id="UP000005388">
    <property type="component" value="Unassembled WGS sequence"/>
</dbReference>
<keyword evidence="2" id="KW-1133">Transmembrane helix</keyword>
<evidence type="ECO:0000313" key="6">
    <source>
        <dbReference type="Proteomes" id="UP000005388"/>
    </source>
</evidence>
<dbReference type="InterPro" id="IPR050922">
    <property type="entry name" value="LytR/CpsA/Psr_CW_biosynth"/>
</dbReference>
<gene>
    <name evidence="5" type="ORF">STRUR_1837</name>
</gene>
<dbReference type="GO" id="GO:0006260">
    <property type="term" value="P:DNA replication"/>
    <property type="evidence" value="ECO:0007669"/>
    <property type="project" value="InterPro"/>
</dbReference>
<dbReference type="InterPro" id="IPR004474">
    <property type="entry name" value="LytR_CpsA_psr"/>
</dbReference>
<dbReference type="RefSeq" id="WP_006738939.1">
    <property type="nucleotide sequence ID" value="NZ_AEUZ02000001.1"/>
</dbReference>
<dbReference type="Gene3D" id="3.40.190.10">
    <property type="entry name" value="Periplasmic binding protein-like II"/>
    <property type="match status" value="1"/>
</dbReference>
<evidence type="ECO:0008006" key="7">
    <source>
        <dbReference type="Google" id="ProtNLM"/>
    </source>
</evidence>
<dbReference type="Pfam" id="PF02916">
    <property type="entry name" value="DNA_PPF"/>
    <property type="match status" value="1"/>
</dbReference>
<dbReference type="NCBIfam" id="TIGR00350">
    <property type="entry name" value="lytR_cpsA_psr"/>
    <property type="match status" value="1"/>
</dbReference>
<dbReference type="eggNOG" id="COG1316">
    <property type="taxonomic scope" value="Bacteria"/>
</dbReference>
<evidence type="ECO:0000259" key="3">
    <source>
        <dbReference type="Pfam" id="PF02916"/>
    </source>
</evidence>
<feature type="transmembrane region" description="Helical" evidence="2">
    <location>
        <begin position="78"/>
        <end position="98"/>
    </location>
</feature>
<comment type="caution">
    <text evidence="5">The sequence shown here is derived from an EMBL/GenBank/DDBJ whole genome shotgun (WGS) entry which is preliminary data.</text>
</comment>
<keyword evidence="6" id="KW-1185">Reference proteome</keyword>
<sequence>MASKRRNQKKSKQSSNGNFGIINLALLILFTILSIIVSFMMYSYNFLAFHHLNIVISAILLFLFFFTLVMLFRKKAKLLTMIALIIANIGLAIMLFAFKTTIDFTGEMNKTASFSEIEMSVVVPKDSQISSISDVKSAEAPTDTDASNIKALKKQLKKEKNKTLKTNSVDSYLTAYNHLVAGTSEAMVMNSAYLSLIEQNDSNYADKVKTLYSYTIKRNIKSSKTKTNTSGVYNIYVSGIDTYGPISTVSRSDVNIIITVNMNTHKILLTTTPRDSYVKIPDGGANQYDKLTHAGIYGVETSMKTLANLYDITIDDYARINFTSFINLIDLLNGIEVDNDTAFSAGGYNYPKGNITLNSQQALTFVRERHALEGGDNDRGKNQEKVIKAIINKLTSINSLSQFSSIATGLQNSVQTNLSLSQMMSMANSQLESKTKFTVDSQDVTGTGSTGELSSYAMPGSALYMYKLDDNSVAKAKEAIKATMKGE</sequence>
<keyword evidence="2" id="KW-0812">Transmembrane</keyword>
<accession>G5KD14</accession>
<keyword evidence="2" id="KW-0472">Membrane</keyword>
<proteinExistence type="inferred from homology"/>
<organism evidence="5 6">
    <name type="scientific">Streptococcus urinalis 2285-97</name>
    <dbReference type="NCBI Taxonomy" id="764291"/>
    <lineage>
        <taxon>Bacteria</taxon>
        <taxon>Bacillati</taxon>
        <taxon>Bacillota</taxon>
        <taxon>Bacilli</taxon>
        <taxon>Lactobacillales</taxon>
        <taxon>Streptococcaceae</taxon>
        <taxon>Streptococcus</taxon>
    </lineage>
</organism>
<dbReference type="Pfam" id="PF03816">
    <property type="entry name" value="LytR_cpsA_psr"/>
    <property type="match status" value="1"/>
</dbReference>
<comment type="similarity">
    <text evidence="1">Belongs to the LytR/CpsA/Psr (LCP) family.</text>
</comment>
<dbReference type="PANTHER" id="PTHR33392:SF6">
    <property type="entry name" value="POLYISOPRENYL-TEICHOIC ACID--PEPTIDOGLYCAN TEICHOIC ACID TRANSFERASE TAGU"/>
    <property type="match status" value="1"/>
</dbReference>
<feature type="transmembrane region" description="Helical" evidence="2">
    <location>
        <begin position="21"/>
        <end position="42"/>
    </location>
</feature>
<dbReference type="AlphaFoldDB" id="G5KD14"/>
<protein>
    <recommendedName>
        <fullName evidence="7">Cell envelope-related transcriptional attenuator domain-containing protein</fullName>
    </recommendedName>
</protein>